<dbReference type="GO" id="GO:0009187">
    <property type="term" value="P:cyclic nucleotide metabolic process"/>
    <property type="evidence" value="ECO:0007669"/>
    <property type="project" value="TreeGrafter"/>
</dbReference>
<dbReference type="SUPFAM" id="SSF55144">
    <property type="entry name" value="LigT-like"/>
    <property type="match status" value="1"/>
</dbReference>
<dbReference type="EMBL" id="CP014500">
    <property type="protein sequence ID" value="ANB11277.1"/>
    <property type="molecule type" value="Genomic_DNA"/>
</dbReference>
<dbReference type="PANTHER" id="PTHR28141:SF1">
    <property type="entry name" value="2',3'-CYCLIC-NUCLEOTIDE 3'-PHOSPHODIESTERASE"/>
    <property type="match status" value="1"/>
</dbReference>
<sequence>MPKKGSPLYDALKATIDSLKTLFDDGVIFLPHLTITSDIHCHNQAQVDSILDTALAASKAVPQIPVIVDGLVYGSLYFKKVFLSVVPAPELVSLARICREEFVTAPMIASSEKNYSALSQEERDSLSKQAAQIANDWARDEYKPHVSLAYSNMYPVDEALQGTIDMRLTDTFGEHYATRGIGWTGGRLALVRCEGNVEDWVVLGHRDI</sequence>
<evidence type="ECO:0000313" key="5">
    <source>
        <dbReference type="EMBL" id="ANB11277.1"/>
    </source>
</evidence>
<dbReference type="AlphaFoldDB" id="A0A161HH28"/>
<dbReference type="GO" id="GO:0004113">
    <property type="term" value="F:2',3'-cyclic-nucleotide 3'-phosphodiesterase activity"/>
    <property type="evidence" value="ECO:0007669"/>
    <property type="project" value="UniProtKB-EC"/>
</dbReference>
<proteinExistence type="inferred from homology"/>
<gene>
    <name evidence="5" type="primary">CPD1</name>
    <name evidence="5" type="ORF">AWJ20_4080</name>
</gene>
<dbReference type="Gene3D" id="3.90.1140.10">
    <property type="entry name" value="Cyclic phosphodiesterase"/>
    <property type="match status" value="1"/>
</dbReference>
<dbReference type="Pfam" id="PF07823">
    <property type="entry name" value="CPDase"/>
    <property type="match status" value="1"/>
</dbReference>
<organism evidence="5 6">
    <name type="scientific">Sugiyamaella lignohabitans</name>
    <dbReference type="NCBI Taxonomy" id="796027"/>
    <lineage>
        <taxon>Eukaryota</taxon>
        <taxon>Fungi</taxon>
        <taxon>Dikarya</taxon>
        <taxon>Ascomycota</taxon>
        <taxon>Saccharomycotina</taxon>
        <taxon>Dipodascomycetes</taxon>
        <taxon>Dipodascales</taxon>
        <taxon>Trichomonascaceae</taxon>
        <taxon>Sugiyamaella</taxon>
    </lineage>
</organism>
<dbReference type="GeneID" id="30036173"/>
<comment type="similarity">
    <text evidence="2">Belongs to the 2H phosphoesterase superfamily. CPD1 family.</text>
</comment>
<dbReference type="KEGG" id="slb:AWJ20_4080"/>
<dbReference type="Proteomes" id="UP000189580">
    <property type="component" value="Chromosome c"/>
</dbReference>
<dbReference type="RefSeq" id="XP_018733754.1">
    <property type="nucleotide sequence ID" value="XM_018881134.1"/>
</dbReference>
<dbReference type="EC" id="3.1.4.37" evidence="3"/>
<comment type="function">
    <text evidence="1">Involved in the metabolism of ADP-ribose 1',2'-cyclic phosphate which is produced as a consequence of tRNA splicing.</text>
</comment>
<evidence type="ECO:0000256" key="3">
    <source>
        <dbReference type="ARBA" id="ARBA00012317"/>
    </source>
</evidence>
<name>A0A161HH28_9ASCO</name>
<dbReference type="InterPro" id="IPR012386">
    <property type="entry name" value="Cyclic-nucl_3Pdiesterase"/>
</dbReference>
<dbReference type="PANTHER" id="PTHR28141">
    <property type="entry name" value="2',3'-CYCLIC-NUCLEOTIDE 3'-PHOSPHODIESTERASE"/>
    <property type="match status" value="1"/>
</dbReference>
<accession>A0A161HH28</accession>
<evidence type="ECO:0000256" key="2">
    <source>
        <dbReference type="ARBA" id="ARBA00006037"/>
    </source>
</evidence>
<evidence type="ECO:0000313" key="6">
    <source>
        <dbReference type="Proteomes" id="UP000189580"/>
    </source>
</evidence>
<evidence type="ECO:0000256" key="1">
    <source>
        <dbReference type="ARBA" id="ARBA00003831"/>
    </source>
</evidence>
<evidence type="ECO:0000256" key="4">
    <source>
        <dbReference type="ARBA" id="ARBA00014478"/>
    </source>
</evidence>
<protein>
    <recommendedName>
        <fullName evidence="4">2',3'-cyclic-nucleotide 3'-phosphodiesterase</fullName>
        <ecNumber evidence="3">3.1.4.37</ecNumber>
    </recommendedName>
</protein>
<dbReference type="OrthoDB" id="514292at2759"/>
<keyword evidence="6" id="KW-1185">Reference proteome</keyword>
<dbReference type="InterPro" id="IPR009097">
    <property type="entry name" value="Cyclic_Pdiesterase"/>
</dbReference>
<reference evidence="5 6" key="1">
    <citation type="submission" date="2016-02" db="EMBL/GenBank/DDBJ databases">
        <title>Complete genome sequence and transcriptome regulation of the pentose utilising yeast Sugiyamaella lignohabitans.</title>
        <authorList>
            <person name="Bellasio M."/>
            <person name="Peymann A."/>
            <person name="Valli M."/>
            <person name="Sipitzky M."/>
            <person name="Graf A."/>
            <person name="Sauer M."/>
            <person name="Marx H."/>
            <person name="Mattanovich D."/>
        </authorList>
    </citation>
    <scope>NUCLEOTIDE SEQUENCE [LARGE SCALE GENOMIC DNA]</scope>
    <source>
        <strain evidence="5 6">CBS 10342</strain>
    </source>
</reference>